<feature type="chain" id="PRO_5044320605" description="Ribophorin II C-terminal domain-containing protein" evidence="2">
    <location>
        <begin position="18"/>
        <end position="137"/>
    </location>
</feature>
<evidence type="ECO:0000256" key="2">
    <source>
        <dbReference type="SAM" id="SignalP"/>
    </source>
</evidence>
<keyword evidence="5" id="KW-1185">Reference proteome</keyword>
<feature type="signal peptide" evidence="2">
    <location>
        <begin position="1"/>
        <end position="17"/>
    </location>
</feature>
<protein>
    <recommendedName>
        <fullName evidence="3">Ribophorin II C-terminal domain-containing protein</fullName>
    </recommendedName>
</protein>
<dbReference type="Pfam" id="PF25147">
    <property type="entry name" value="Ribophorin_II_C"/>
    <property type="match status" value="1"/>
</dbReference>
<accession>A0A8J6E3U6</accession>
<gene>
    <name evidence="4" type="ORF">J8273_2129</name>
</gene>
<feature type="transmembrane region" description="Helical" evidence="1">
    <location>
        <begin position="116"/>
        <end position="136"/>
    </location>
</feature>
<organism evidence="4 5">
    <name type="scientific">Carpediemonas membranifera</name>
    <dbReference type="NCBI Taxonomy" id="201153"/>
    <lineage>
        <taxon>Eukaryota</taxon>
        <taxon>Metamonada</taxon>
        <taxon>Carpediemonas-like organisms</taxon>
        <taxon>Carpediemonas</taxon>
    </lineage>
</organism>
<keyword evidence="1" id="KW-0472">Membrane</keyword>
<dbReference type="Proteomes" id="UP000717585">
    <property type="component" value="Unassembled WGS sequence"/>
</dbReference>
<evidence type="ECO:0000313" key="5">
    <source>
        <dbReference type="Proteomes" id="UP000717585"/>
    </source>
</evidence>
<feature type="transmembrane region" description="Helical" evidence="1">
    <location>
        <begin position="53"/>
        <end position="77"/>
    </location>
</feature>
<dbReference type="EMBL" id="JAHDYR010000006">
    <property type="protein sequence ID" value="KAG9396398.1"/>
    <property type="molecule type" value="Genomic_DNA"/>
</dbReference>
<feature type="domain" description="Ribophorin II C-terminal" evidence="3">
    <location>
        <begin position="45"/>
        <end position="135"/>
    </location>
</feature>
<keyword evidence="1" id="KW-1133">Transmembrane helix</keyword>
<evidence type="ECO:0000259" key="3">
    <source>
        <dbReference type="Pfam" id="PF25147"/>
    </source>
</evidence>
<proteinExistence type="predicted"/>
<feature type="transmembrane region" description="Helical" evidence="1">
    <location>
        <begin position="89"/>
        <end position="110"/>
    </location>
</feature>
<sequence length="137" mass="15058">MNAPILLLALLIAVASCKMTVDEHIAAEAPKYALKQHQAHTFSDPTTMVNEKISLIVAVCVIVLFSIALLTMTRFFNLKGFPHSVLRKAFSGLFIVSISSIVVAFILYWVSMDLKWLLQAVPVVSIVAVITGRLAFK</sequence>
<keyword evidence="2" id="KW-0732">Signal</keyword>
<reference evidence="4" key="1">
    <citation type="submission" date="2021-05" db="EMBL/GenBank/DDBJ databases">
        <title>A free-living protist that lacks canonical eukaryotic 1 DNA replication and segregation systems.</title>
        <authorList>
            <person name="Salas-Leiva D.E."/>
            <person name="Tromer E.C."/>
            <person name="Curtis B.A."/>
            <person name="Jerlstrom-Hultqvist J."/>
            <person name="Kolisko M."/>
            <person name="Yi Z."/>
            <person name="Salas-Leiva J.S."/>
            <person name="Gallot-Lavallee L."/>
            <person name="Kops G.J.P.L."/>
            <person name="Archibald J.M."/>
            <person name="Simpson A.G.B."/>
            <person name="Roger A.J."/>
        </authorList>
    </citation>
    <scope>NUCLEOTIDE SEQUENCE</scope>
    <source>
        <strain evidence="4">BICM</strain>
    </source>
</reference>
<evidence type="ECO:0000313" key="4">
    <source>
        <dbReference type="EMBL" id="KAG9396398.1"/>
    </source>
</evidence>
<name>A0A8J6E3U6_9EUKA</name>
<evidence type="ECO:0000256" key="1">
    <source>
        <dbReference type="SAM" id="Phobius"/>
    </source>
</evidence>
<comment type="caution">
    <text evidence="4">The sequence shown here is derived from an EMBL/GenBank/DDBJ whole genome shotgun (WGS) entry which is preliminary data.</text>
</comment>
<dbReference type="UniPathway" id="UPA00378"/>
<dbReference type="AlphaFoldDB" id="A0A8J6E3U6"/>
<keyword evidence="1" id="KW-0812">Transmembrane</keyword>
<dbReference type="InterPro" id="IPR056790">
    <property type="entry name" value="Ribophorin_II_C"/>
</dbReference>